<evidence type="ECO:0000256" key="3">
    <source>
        <dbReference type="ARBA" id="ARBA00022679"/>
    </source>
</evidence>
<proteinExistence type="inferred from homology"/>
<feature type="transmembrane region" description="Helical" evidence="17">
    <location>
        <begin position="333"/>
        <end position="360"/>
    </location>
</feature>
<evidence type="ECO:0000256" key="1">
    <source>
        <dbReference type="ARBA" id="ARBA00004141"/>
    </source>
</evidence>
<evidence type="ECO:0000256" key="13">
    <source>
        <dbReference type="ARBA" id="ARBA00041418"/>
    </source>
</evidence>
<feature type="transmembrane region" description="Helical" evidence="17">
    <location>
        <begin position="96"/>
        <end position="115"/>
    </location>
</feature>
<keyword evidence="8 17" id="KW-0472">Membrane</keyword>
<dbReference type="GO" id="GO:0008360">
    <property type="term" value="P:regulation of cell shape"/>
    <property type="evidence" value="ECO:0007669"/>
    <property type="project" value="UniProtKB-KW"/>
</dbReference>
<dbReference type="GO" id="GO:0032153">
    <property type="term" value="C:cell division site"/>
    <property type="evidence" value="ECO:0007669"/>
    <property type="project" value="TreeGrafter"/>
</dbReference>
<evidence type="ECO:0000256" key="9">
    <source>
        <dbReference type="ARBA" id="ARBA00032370"/>
    </source>
</evidence>
<evidence type="ECO:0000256" key="16">
    <source>
        <dbReference type="SAM" id="MobiDB-lite"/>
    </source>
</evidence>
<feature type="region of interest" description="Disordered" evidence="16">
    <location>
        <begin position="402"/>
        <end position="425"/>
    </location>
</feature>
<comment type="caution">
    <text evidence="18">The sequence shown here is derived from an EMBL/GenBank/DDBJ whole genome shotgun (WGS) entry which is preliminary data.</text>
</comment>
<dbReference type="AlphaFoldDB" id="A0A4V1J7G6"/>
<sequence>MRDRGWNERPSSDVVRRHRPDYLILLFMGLLMLIGLVTLYAIGPQRANVLNNSYGSNYGPTYFFVKQIISLAVALVGFVIFATVPYEWVLKQGKKLLWIGLGLCAVLFIAGVARLSIAPPTLGAVRWFQLGIFGSIQPAELLKFGILVFLGGFIGLRAKQGHVNDLYKTLIPVAAVTTISLLFVVILQKDLGTGVAITGIIAAMMMIGGVNKRIGIIALITLAVIGSIFIVIEPNRVQRIVTYTGGSDAQGGNRYQIDNALIAIGTGGLTGVGIGNSVQASGYLPEATNDSVFAIMGEIFGFIGLMVILLILFGLLMRLLSIMDHLVDIRLKLLVAGVFGWFGTHVILNIAAIIGVFPLTGITLPLLSFGGTSLIFLTAALGLVFQLSRYTVHSSRLAKVGDSKHEDSGSRRRVGRTRYASRCSS</sequence>
<feature type="transmembrane region" description="Helical" evidence="17">
    <location>
        <begin position="299"/>
        <end position="321"/>
    </location>
</feature>
<dbReference type="Proteomes" id="UP000289257">
    <property type="component" value="Unassembled WGS sequence"/>
</dbReference>
<organism evidence="18 19">
    <name type="scientific">Candidatus Microsaccharimonas sossegonensis</name>
    <dbReference type="NCBI Taxonomy" id="2506948"/>
    <lineage>
        <taxon>Bacteria</taxon>
        <taxon>Candidatus Saccharimonadota</taxon>
        <taxon>Candidatus Saccharimonadia</taxon>
        <taxon>Candidatus Saccharimonadales</taxon>
        <taxon>Candidatus Saccharimonadaceae</taxon>
        <taxon>Candidatus Microsaccharimonas</taxon>
    </lineage>
</organism>
<dbReference type="EC" id="2.4.99.28" evidence="14"/>
<keyword evidence="19" id="KW-1185">Reference proteome</keyword>
<dbReference type="InterPro" id="IPR001182">
    <property type="entry name" value="FtsW/RodA"/>
</dbReference>
<evidence type="ECO:0000256" key="12">
    <source>
        <dbReference type="ARBA" id="ARBA00041185"/>
    </source>
</evidence>
<dbReference type="GO" id="GO:0015648">
    <property type="term" value="F:lipid-linked peptidoglycan transporter activity"/>
    <property type="evidence" value="ECO:0007669"/>
    <property type="project" value="TreeGrafter"/>
</dbReference>
<comment type="subcellular location">
    <subcellularLocation>
        <location evidence="1">Membrane</location>
        <topology evidence="1">Multi-pass membrane protein</topology>
    </subcellularLocation>
</comment>
<feature type="transmembrane region" description="Helical" evidence="17">
    <location>
        <begin position="191"/>
        <end position="207"/>
    </location>
</feature>
<dbReference type="Pfam" id="PF01098">
    <property type="entry name" value="FTSW_RODA_SPOVE"/>
    <property type="match status" value="1"/>
</dbReference>
<evidence type="ECO:0000256" key="7">
    <source>
        <dbReference type="ARBA" id="ARBA00022989"/>
    </source>
</evidence>
<feature type="transmembrane region" description="Helical" evidence="17">
    <location>
        <begin position="214"/>
        <end position="232"/>
    </location>
</feature>
<evidence type="ECO:0000256" key="14">
    <source>
        <dbReference type="ARBA" id="ARBA00044770"/>
    </source>
</evidence>
<evidence type="ECO:0000256" key="11">
    <source>
        <dbReference type="ARBA" id="ARBA00038053"/>
    </source>
</evidence>
<dbReference type="PANTHER" id="PTHR30474">
    <property type="entry name" value="CELL CYCLE PROTEIN"/>
    <property type="match status" value="1"/>
</dbReference>
<evidence type="ECO:0000256" key="17">
    <source>
        <dbReference type="SAM" id="Phobius"/>
    </source>
</evidence>
<feature type="transmembrane region" description="Helical" evidence="17">
    <location>
        <begin position="21"/>
        <end position="42"/>
    </location>
</feature>
<feature type="transmembrane region" description="Helical" evidence="17">
    <location>
        <begin position="62"/>
        <end position="84"/>
    </location>
</feature>
<evidence type="ECO:0000256" key="15">
    <source>
        <dbReference type="ARBA" id="ARBA00049902"/>
    </source>
</evidence>
<dbReference type="GO" id="GO:0009252">
    <property type="term" value="P:peptidoglycan biosynthetic process"/>
    <property type="evidence" value="ECO:0007669"/>
    <property type="project" value="UniProtKB-KW"/>
</dbReference>
<keyword evidence="6" id="KW-0573">Peptidoglycan synthesis</keyword>
<dbReference type="GO" id="GO:0051301">
    <property type="term" value="P:cell division"/>
    <property type="evidence" value="ECO:0007669"/>
    <property type="project" value="InterPro"/>
</dbReference>
<reference evidence="18" key="1">
    <citation type="submission" date="2019-01" db="EMBL/GenBank/DDBJ databases">
        <title>Genomic signatures and co-occurrence patterns of the ultra-small Saccharimodia (Patescibacteria phylum) suggest a symbiotic lifestyle.</title>
        <authorList>
            <person name="Lemos L."/>
            <person name="Medeiros J."/>
            <person name="Andreote F."/>
            <person name="Fernandes G."/>
            <person name="Varani A."/>
            <person name="Oliveira G."/>
            <person name="Pylro V."/>
        </authorList>
    </citation>
    <scope>NUCLEOTIDE SEQUENCE [LARGE SCALE GENOMIC DNA]</scope>
    <source>
        <strain evidence="18">AMD02</strain>
    </source>
</reference>
<keyword evidence="3" id="KW-0808">Transferase</keyword>
<name>A0A4V1J7G6_9BACT</name>
<keyword evidence="5" id="KW-0133">Cell shape</keyword>
<keyword evidence="4 17" id="KW-0812">Transmembrane</keyword>
<feature type="transmembrane region" description="Helical" evidence="17">
    <location>
        <begin position="166"/>
        <end position="185"/>
    </location>
</feature>
<gene>
    <name evidence="18" type="ORF">EOT05_02600</name>
</gene>
<comment type="similarity">
    <text evidence="11">Belongs to the SEDS family. FtsW subfamily.</text>
</comment>
<evidence type="ECO:0000256" key="10">
    <source>
        <dbReference type="ARBA" id="ARBA00033270"/>
    </source>
</evidence>
<evidence type="ECO:0000256" key="6">
    <source>
        <dbReference type="ARBA" id="ARBA00022984"/>
    </source>
</evidence>
<evidence type="ECO:0000313" key="18">
    <source>
        <dbReference type="EMBL" id="RWZ78617.1"/>
    </source>
</evidence>
<accession>A0A4V1J7G6</accession>
<evidence type="ECO:0000256" key="5">
    <source>
        <dbReference type="ARBA" id="ARBA00022960"/>
    </source>
</evidence>
<keyword evidence="2" id="KW-0328">Glycosyltransferase</keyword>
<dbReference type="GO" id="GO:0008955">
    <property type="term" value="F:peptidoglycan glycosyltransferase activity"/>
    <property type="evidence" value="ECO:0007669"/>
    <property type="project" value="UniProtKB-EC"/>
</dbReference>
<evidence type="ECO:0000256" key="2">
    <source>
        <dbReference type="ARBA" id="ARBA00022676"/>
    </source>
</evidence>
<evidence type="ECO:0000256" key="8">
    <source>
        <dbReference type="ARBA" id="ARBA00023136"/>
    </source>
</evidence>
<keyword evidence="7 17" id="KW-1133">Transmembrane helix</keyword>
<evidence type="ECO:0000313" key="19">
    <source>
        <dbReference type="Proteomes" id="UP000289257"/>
    </source>
</evidence>
<dbReference type="EMBL" id="SCKX01000001">
    <property type="protein sequence ID" value="RWZ78617.1"/>
    <property type="molecule type" value="Genomic_DNA"/>
</dbReference>
<feature type="transmembrane region" description="Helical" evidence="17">
    <location>
        <begin position="366"/>
        <end position="387"/>
    </location>
</feature>
<dbReference type="PANTHER" id="PTHR30474:SF2">
    <property type="entry name" value="PEPTIDOGLYCAN GLYCOSYLTRANSFERASE FTSW-RELATED"/>
    <property type="match status" value="1"/>
</dbReference>
<dbReference type="GO" id="GO:0005886">
    <property type="term" value="C:plasma membrane"/>
    <property type="evidence" value="ECO:0007669"/>
    <property type="project" value="TreeGrafter"/>
</dbReference>
<feature type="transmembrane region" description="Helical" evidence="17">
    <location>
        <begin position="127"/>
        <end position="154"/>
    </location>
</feature>
<comment type="catalytic activity">
    <reaction evidence="15">
        <text>[GlcNAc-(1-&gt;4)-Mur2Ac(oyl-L-Ala-gamma-D-Glu-L-Lys-D-Ala-D-Ala)](n)-di-trans,octa-cis-undecaprenyl diphosphate + beta-D-GlcNAc-(1-&gt;4)-Mur2Ac(oyl-L-Ala-gamma-D-Glu-L-Lys-D-Ala-D-Ala)-di-trans,octa-cis-undecaprenyl diphosphate = [GlcNAc-(1-&gt;4)-Mur2Ac(oyl-L-Ala-gamma-D-Glu-L-Lys-D-Ala-D-Ala)](n+1)-di-trans,octa-cis-undecaprenyl diphosphate + di-trans,octa-cis-undecaprenyl diphosphate + H(+)</text>
        <dbReference type="Rhea" id="RHEA:23708"/>
        <dbReference type="Rhea" id="RHEA-COMP:9602"/>
        <dbReference type="Rhea" id="RHEA-COMP:9603"/>
        <dbReference type="ChEBI" id="CHEBI:15378"/>
        <dbReference type="ChEBI" id="CHEBI:58405"/>
        <dbReference type="ChEBI" id="CHEBI:60033"/>
        <dbReference type="ChEBI" id="CHEBI:78435"/>
        <dbReference type="EC" id="2.4.99.28"/>
    </reaction>
</comment>
<evidence type="ECO:0000256" key="4">
    <source>
        <dbReference type="ARBA" id="ARBA00022692"/>
    </source>
</evidence>
<protein>
    <recommendedName>
        <fullName evidence="12">Probable peptidoglycan glycosyltransferase FtsW</fullName>
        <ecNumber evidence="14">2.4.99.28</ecNumber>
    </recommendedName>
    <alternativeName>
        <fullName evidence="13">Cell division protein FtsW</fullName>
    </alternativeName>
    <alternativeName>
        <fullName evidence="10">Cell wall polymerase</fullName>
    </alternativeName>
    <alternativeName>
        <fullName evidence="9">Peptidoglycan polymerase</fullName>
    </alternativeName>
</protein>